<dbReference type="Proteomes" id="UP000199024">
    <property type="component" value="Unassembled WGS sequence"/>
</dbReference>
<organism evidence="3 4">
    <name type="scientific">Granulicella pectinivorans</name>
    <dbReference type="NCBI Taxonomy" id="474950"/>
    <lineage>
        <taxon>Bacteria</taxon>
        <taxon>Pseudomonadati</taxon>
        <taxon>Acidobacteriota</taxon>
        <taxon>Terriglobia</taxon>
        <taxon>Terriglobales</taxon>
        <taxon>Acidobacteriaceae</taxon>
        <taxon>Granulicella</taxon>
    </lineage>
</organism>
<evidence type="ECO:0000313" key="4">
    <source>
        <dbReference type="Proteomes" id="UP000199024"/>
    </source>
</evidence>
<dbReference type="AlphaFoldDB" id="A0A1I6M5Q2"/>
<dbReference type="RefSeq" id="WP_089838729.1">
    <property type="nucleotide sequence ID" value="NZ_FOZL01000001.1"/>
</dbReference>
<sequence>MSEPRVIPQYKIHPAIGIARLGNSPDEFCISPETPAALPIACDAQGNPLLDVDGKTPLTITKFKDKAGRIRRQAARFQVYVYDERSPEGRPLELGDPVEGGGNHGKLVDIQWRVYLANKKSAWYEFQQLEGEHGYLDGHPLRNASVTDPNERQTLIIDPGPRVVDKDNGSASFDRTDVNQYSPTFPPEKLEPRKIDTLGALLTNTAGQLLVLGGHGNSGSYLKGLGQPRIDSYANTDGWFDDTSDGPVMARLIMYSEEVTATRYIDVDYPAWVVCAYPAYVPEILDMITLDDVVFNTAVTQFAYRTNFYGKAGTFAQPQVIDPTDMEALALWQASNLMWNPDYKPWFFRDIWPILFRADEYTYLTNVLQQSNYPHNQTKRGNFDVEKLQVPPQVNEVAYTRGSVRSTTANQSGELFMDELEAALMMLDLQIQTSKRFNDKPRLLAAVQSADIRTSLLKALKAFADVAAGGVSPEDVTAYVARWELAYANAQEPESDTNNAYLAASAHLKAVLKEMGEQLSTQLANAETAEQKHLLKAALAVQKPPRPGDAVGAALDRLYTAYRSGTMLATQLAKVKVESTVDPYLRYRTYLYDLLRKESEENIFRVEAKPTSRVHHLPLMPLLSGDNPISNDLPSKFLRLTDVQLYLLRQWMQGKFFNEIEEGWVPKDAIDPWEPYKDVVNRTGRELDQNVLTNLAGGAFCPGAEVGWIIRNPSIYAEPYRIKADPSCYTFQQTAANQNQNQTPEQRYIGYISSPLSQSSDYKAGLQPGDLTKMMALPWQADFNECSTQDIDVTYELWNTINPKNPKDPWMKREAMVWETLWWPAHRPMQVFENVGTDEAPNLLYLAWAQGVPQTLAGDLKMVTEWPRFSFVVRNPYTKPQSDLNQPSPNQKYIGVERNLNDQSA</sequence>
<name>A0A1I6M5Q2_9BACT</name>
<dbReference type="Pfam" id="PF18417">
    <property type="entry name" value="LodA_C"/>
    <property type="match status" value="1"/>
</dbReference>
<accession>A0A1I6M5Q2</accession>
<dbReference type="GO" id="GO:0033736">
    <property type="term" value="F:L-lysine 6-oxidase activity"/>
    <property type="evidence" value="ECO:0007669"/>
    <property type="project" value="InterPro"/>
</dbReference>
<dbReference type="OrthoDB" id="336698at2"/>
<dbReference type="InterPro" id="IPR041173">
    <property type="entry name" value="LodA_C"/>
</dbReference>
<feature type="domain" description="L-Lysine epsilon oxidase N-terminal" evidence="1">
    <location>
        <begin position="13"/>
        <end position="275"/>
    </location>
</feature>
<evidence type="ECO:0000313" key="3">
    <source>
        <dbReference type="EMBL" id="SFS11037.1"/>
    </source>
</evidence>
<keyword evidence="4" id="KW-1185">Reference proteome</keyword>
<evidence type="ECO:0000259" key="2">
    <source>
        <dbReference type="Pfam" id="PF18417"/>
    </source>
</evidence>
<dbReference type="InterPro" id="IPR033797">
    <property type="entry name" value="LodA"/>
</dbReference>
<evidence type="ECO:0008006" key="5">
    <source>
        <dbReference type="Google" id="ProtNLM"/>
    </source>
</evidence>
<evidence type="ECO:0000259" key="1">
    <source>
        <dbReference type="Pfam" id="PF17990"/>
    </source>
</evidence>
<dbReference type="STRING" id="474950.SAMN05421771_1895"/>
<gene>
    <name evidence="3" type="ORF">SAMN05421771_1895</name>
</gene>
<protein>
    <recommendedName>
        <fullName evidence="5">L-lysine 6-oxidase</fullName>
    </recommendedName>
</protein>
<dbReference type="GO" id="GO:1900191">
    <property type="term" value="P:negative regulation of single-species biofilm formation"/>
    <property type="evidence" value="ECO:0007669"/>
    <property type="project" value="InterPro"/>
</dbReference>
<dbReference type="GO" id="GO:0031640">
    <property type="term" value="P:killing of cells of another organism"/>
    <property type="evidence" value="ECO:0007669"/>
    <property type="project" value="InterPro"/>
</dbReference>
<dbReference type="EMBL" id="FOZL01000001">
    <property type="protein sequence ID" value="SFS11037.1"/>
    <property type="molecule type" value="Genomic_DNA"/>
</dbReference>
<dbReference type="Pfam" id="PF17990">
    <property type="entry name" value="LodA_N"/>
    <property type="match status" value="1"/>
</dbReference>
<dbReference type="CDD" id="cd14732">
    <property type="entry name" value="LodA"/>
    <property type="match status" value="1"/>
</dbReference>
<feature type="domain" description="L-lysine epsilon oxidase C-terminal" evidence="2">
    <location>
        <begin position="621"/>
        <end position="799"/>
    </location>
</feature>
<proteinExistence type="predicted"/>
<reference evidence="3 4" key="1">
    <citation type="submission" date="2016-10" db="EMBL/GenBank/DDBJ databases">
        <authorList>
            <person name="de Groot N.N."/>
        </authorList>
    </citation>
    <scope>NUCLEOTIDE SEQUENCE [LARGE SCALE GENOMIC DNA]</scope>
    <source>
        <strain evidence="3 4">DSM 21001</strain>
    </source>
</reference>
<dbReference type="InterPro" id="IPR041168">
    <property type="entry name" value="LodA_N"/>
</dbReference>